<evidence type="ECO:0000313" key="4">
    <source>
        <dbReference type="EMBL" id="KIO46891.1"/>
    </source>
</evidence>
<sequence>MSIFNGQNEDNHWFSIADLMSVLMLIYIFISVIYIIKITHEKNRIEKIAVSYNQLQYELYKDLESEFKDDLKKWNAVLDQSTLSVRFEEPIIFFNRGSATLKEEFKVILNDFFPRYLKILTSDKYRDDVEEIRIEGHTSSEWAENLSKDEIYLKNMELSQDRTRNVLAYLLEHQQNNEQLALILPKITTNGLSSSKLIMKNGLEDKEASRRVEFRVRTNAEKQITRILTIPSN</sequence>
<evidence type="ECO:0000313" key="5">
    <source>
        <dbReference type="Proteomes" id="UP000031937"/>
    </source>
</evidence>
<gene>
    <name evidence="4" type="ORF">IE90_02405</name>
</gene>
<dbReference type="PANTHER" id="PTHR30329:SF21">
    <property type="entry name" value="LIPOPROTEIN YIAD-RELATED"/>
    <property type="match status" value="1"/>
</dbReference>
<dbReference type="Proteomes" id="UP000031937">
    <property type="component" value="Unassembled WGS sequence"/>
</dbReference>
<feature type="domain" description="OmpA-like" evidence="3">
    <location>
        <begin position="81"/>
        <end position="220"/>
    </location>
</feature>
<keyword evidence="1 2" id="KW-0472">Membrane</keyword>
<feature type="transmembrane region" description="Helical" evidence="2">
    <location>
        <begin position="12"/>
        <end position="36"/>
    </location>
</feature>
<dbReference type="Gene3D" id="3.30.1330.60">
    <property type="entry name" value="OmpA-like domain"/>
    <property type="match status" value="1"/>
</dbReference>
<evidence type="ECO:0000259" key="3">
    <source>
        <dbReference type="PROSITE" id="PS51123"/>
    </source>
</evidence>
<dbReference type="PANTHER" id="PTHR30329">
    <property type="entry name" value="STATOR ELEMENT OF FLAGELLAR MOTOR COMPLEX"/>
    <property type="match status" value="1"/>
</dbReference>
<accession>A0AB34R4T4</accession>
<organism evidence="4 5">
    <name type="scientific">Sanguibacteroides justesenii</name>
    <dbReference type="NCBI Taxonomy" id="1547597"/>
    <lineage>
        <taxon>Bacteria</taxon>
        <taxon>Pseudomonadati</taxon>
        <taxon>Bacteroidota</taxon>
        <taxon>Bacteroidia</taxon>
        <taxon>Bacteroidales</taxon>
        <taxon>Porphyromonadaceae</taxon>
        <taxon>Sanguibacteroides</taxon>
    </lineage>
</organism>
<keyword evidence="2" id="KW-1133">Transmembrane helix</keyword>
<proteinExistence type="predicted"/>
<comment type="caution">
    <text evidence="4">The sequence shown here is derived from an EMBL/GenBank/DDBJ whole genome shotgun (WGS) entry which is preliminary data.</text>
</comment>
<dbReference type="InterPro" id="IPR036737">
    <property type="entry name" value="OmpA-like_sf"/>
</dbReference>
<evidence type="ECO:0000256" key="2">
    <source>
        <dbReference type="SAM" id="Phobius"/>
    </source>
</evidence>
<protein>
    <recommendedName>
        <fullName evidence="3">OmpA-like domain-containing protein</fullName>
    </recommendedName>
</protein>
<dbReference type="InterPro" id="IPR006665">
    <property type="entry name" value="OmpA-like"/>
</dbReference>
<dbReference type="GO" id="GO:0016020">
    <property type="term" value="C:membrane"/>
    <property type="evidence" value="ECO:0007669"/>
    <property type="project" value="UniProtKB-UniRule"/>
</dbReference>
<dbReference type="AlphaFoldDB" id="A0AB34R4T4"/>
<evidence type="ECO:0000256" key="1">
    <source>
        <dbReference type="PROSITE-ProRule" id="PRU00473"/>
    </source>
</evidence>
<dbReference type="EMBL" id="JPIT01000008">
    <property type="protein sequence ID" value="KIO46891.1"/>
    <property type="molecule type" value="Genomic_DNA"/>
</dbReference>
<name>A0AB34R4T4_9PORP</name>
<reference evidence="4 5" key="1">
    <citation type="submission" date="2014-07" db="EMBL/GenBank/DDBJ databases">
        <title>Porphyromonadaceae bacterium OUH 334697 = ATCC BAA-2682 = DSM 28341 draft genome.</title>
        <authorList>
            <person name="Sydenham T.V."/>
            <person name="Hasman H."/>
            <person name="Justesen U.S."/>
        </authorList>
    </citation>
    <scope>NUCLEOTIDE SEQUENCE [LARGE SCALE GENOMIC DNA]</scope>
    <source>
        <strain evidence="4 5">OUH 334697</strain>
    </source>
</reference>
<dbReference type="PROSITE" id="PS51123">
    <property type="entry name" value="OMPA_2"/>
    <property type="match status" value="1"/>
</dbReference>
<dbReference type="SUPFAM" id="SSF103088">
    <property type="entry name" value="OmpA-like"/>
    <property type="match status" value="1"/>
</dbReference>
<dbReference type="RefSeq" id="WP_041502308.1">
    <property type="nucleotide sequence ID" value="NZ_JPIT01000008.1"/>
</dbReference>
<dbReference type="InterPro" id="IPR050330">
    <property type="entry name" value="Bact_OuterMem_StrucFunc"/>
</dbReference>
<dbReference type="Pfam" id="PF00691">
    <property type="entry name" value="OmpA"/>
    <property type="match status" value="1"/>
</dbReference>
<keyword evidence="2" id="KW-0812">Transmembrane</keyword>